<accession>A0ABR4FA13</accession>
<evidence type="ECO:0000313" key="2">
    <source>
        <dbReference type="EMBL" id="KAL2291355.1"/>
    </source>
</evidence>
<protein>
    <submittedName>
        <fullName evidence="2">Uncharacterized protein</fullName>
    </submittedName>
</protein>
<feature type="region of interest" description="Disordered" evidence="1">
    <location>
        <begin position="263"/>
        <end position="283"/>
    </location>
</feature>
<feature type="compositionally biased region" description="Polar residues" evidence="1">
    <location>
        <begin position="1"/>
        <end position="14"/>
    </location>
</feature>
<evidence type="ECO:0000256" key="1">
    <source>
        <dbReference type="SAM" id="MobiDB-lite"/>
    </source>
</evidence>
<gene>
    <name evidence="2" type="ORF">FJTKL_13959</name>
</gene>
<organism evidence="2 3">
    <name type="scientific">Diaporthe vaccinii</name>
    <dbReference type="NCBI Taxonomy" id="105482"/>
    <lineage>
        <taxon>Eukaryota</taxon>
        <taxon>Fungi</taxon>
        <taxon>Dikarya</taxon>
        <taxon>Ascomycota</taxon>
        <taxon>Pezizomycotina</taxon>
        <taxon>Sordariomycetes</taxon>
        <taxon>Sordariomycetidae</taxon>
        <taxon>Diaporthales</taxon>
        <taxon>Diaporthaceae</taxon>
        <taxon>Diaporthe</taxon>
        <taxon>Diaporthe eres species complex</taxon>
    </lineage>
</organism>
<dbReference type="EMBL" id="JBAWTH010000007">
    <property type="protein sequence ID" value="KAL2291355.1"/>
    <property type="molecule type" value="Genomic_DNA"/>
</dbReference>
<proteinExistence type="predicted"/>
<evidence type="ECO:0000313" key="3">
    <source>
        <dbReference type="Proteomes" id="UP001600888"/>
    </source>
</evidence>
<feature type="region of interest" description="Disordered" evidence="1">
    <location>
        <begin position="1"/>
        <end position="32"/>
    </location>
</feature>
<dbReference type="Proteomes" id="UP001600888">
    <property type="component" value="Unassembled WGS sequence"/>
</dbReference>
<reference evidence="2 3" key="1">
    <citation type="submission" date="2024-03" db="EMBL/GenBank/DDBJ databases">
        <title>A high-quality draft genome sequence of Diaporthe vaccinii, a causative agent of upright dieback and viscid rot disease in cranberry plants.</title>
        <authorList>
            <person name="Sarrasin M."/>
            <person name="Lang B.F."/>
            <person name="Burger G."/>
        </authorList>
    </citation>
    <scope>NUCLEOTIDE SEQUENCE [LARGE SCALE GENOMIC DNA]</scope>
    <source>
        <strain evidence="2 3">IS7</strain>
    </source>
</reference>
<name>A0ABR4FA13_9PEZI</name>
<comment type="caution">
    <text evidence="2">The sequence shown here is derived from an EMBL/GenBank/DDBJ whole genome shotgun (WGS) entry which is preliminary data.</text>
</comment>
<sequence length="302" mass="33878">MSSNQMPPNDSRNLPTPLGDRPPSRRAQISRPHFRPIRPIVDSPHEQAVIDAGYPWVRTNPLMPTWLSLGADPRPSDPVPDKLNWQGHHGVNTHLIVEGDLTLLKPKKMFGQDHVAAVTLSTDLGTPKELSVAPDEIYLGTTQQACKFVEGHRCLSPTSAHRYMDRGSVEWVDKAGQAVQGADREYVLKQLEKADFETSFDFKVMRRVATCSFTDDNQITKSMRQWFLREWNHPDVQAAKGDLRPAIHPSESPYAAQRQDNVMSIDDNEADSSGDGLELDAEDGSTRDLLNAFREWLSITES</sequence>
<feature type="compositionally biased region" description="Acidic residues" evidence="1">
    <location>
        <begin position="266"/>
        <end position="283"/>
    </location>
</feature>
<keyword evidence="3" id="KW-1185">Reference proteome</keyword>